<dbReference type="Gene3D" id="3.30.1150.10">
    <property type="match status" value="1"/>
</dbReference>
<evidence type="ECO:0000256" key="5">
    <source>
        <dbReference type="ARBA" id="ARBA00022519"/>
    </source>
</evidence>
<evidence type="ECO:0000256" key="4">
    <source>
        <dbReference type="ARBA" id="ARBA00022475"/>
    </source>
</evidence>
<dbReference type="InterPro" id="IPR037682">
    <property type="entry name" value="TonB_C"/>
</dbReference>
<keyword evidence="5" id="KW-0997">Cell inner membrane</keyword>
<gene>
    <name evidence="13" type="primary">tonB-1</name>
    <name evidence="13" type="ORF">GCM10007301_14200</name>
</gene>
<dbReference type="PANTHER" id="PTHR33446">
    <property type="entry name" value="PROTEIN TONB-RELATED"/>
    <property type="match status" value="1"/>
</dbReference>
<dbReference type="GO" id="GO:0055085">
    <property type="term" value="P:transmembrane transport"/>
    <property type="evidence" value="ECO:0007669"/>
    <property type="project" value="InterPro"/>
</dbReference>
<evidence type="ECO:0000256" key="2">
    <source>
        <dbReference type="ARBA" id="ARBA00006555"/>
    </source>
</evidence>
<accession>A0A917F6H0</accession>
<evidence type="ECO:0000256" key="1">
    <source>
        <dbReference type="ARBA" id="ARBA00004383"/>
    </source>
</evidence>
<dbReference type="GO" id="GO:0015031">
    <property type="term" value="P:protein transport"/>
    <property type="evidence" value="ECO:0007669"/>
    <property type="project" value="UniProtKB-KW"/>
</dbReference>
<dbReference type="Pfam" id="PF13103">
    <property type="entry name" value="TonB_2"/>
    <property type="match status" value="1"/>
</dbReference>
<comment type="subcellular location">
    <subcellularLocation>
        <location evidence="1">Cell inner membrane</location>
        <topology evidence="1">Single-pass membrane protein</topology>
        <orientation evidence="1">Periplasmic side</orientation>
    </subcellularLocation>
</comment>
<feature type="region of interest" description="Disordered" evidence="10">
    <location>
        <begin position="94"/>
        <end position="180"/>
    </location>
</feature>
<dbReference type="NCBIfam" id="TIGR01352">
    <property type="entry name" value="tonB_Cterm"/>
    <property type="match status" value="1"/>
</dbReference>
<evidence type="ECO:0000256" key="6">
    <source>
        <dbReference type="ARBA" id="ARBA00022692"/>
    </source>
</evidence>
<feature type="domain" description="TonB C-terminal" evidence="12">
    <location>
        <begin position="179"/>
        <end position="270"/>
    </location>
</feature>
<keyword evidence="4" id="KW-1003">Cell membrane</keyword>
<organism evidence="13 14">
    <name type="scientific">Azorhizobium oxalatiphilum</name>
    <dbReference type="NCBI Taxonomy" id="980631"/>
    <lineage>
        <taxon>Bacteria</taxon>
        <taxon>Pseudomonadati</taxon>
        <taxon>Pseudomonadota</taxon>
        <taxon>Alphaproteobacteria</taxon>
        <taxon>Hyphomicrobiales</taxon>
        <taxon>Xanthobacteraceae</taxon>
        <taxon>Azorhizobium</taxon>
    </lineage>
</organism>
<evidence type="ECO:0000313" key="14">
    <source>
        <dbReference type="Proteomes" id="UP000606044"/>
    </source>
</evidence>
<reference evidence="13" key="2">
    <citation type="submission" date="2020-09" db="EMBL/GenBank/DDBJ databases">
        <authorList>
            <person name="Sun Q."/>
            <person name="Sedlacek I."/>
        </authorList>
    </citation>
    <scope>NUCLEOTIDE SEQUENCE</scope>
    <source>
        <strain evidence="13">CCM 7897</strain>
    </source>
</reference>
<evidence type="ECO:0000256" key="8">
    <source>
        <dbReference type="ARBA" id="ARBA00022989"/>
    </source>
</evidence>
<comment type="caution">
    <text evidence="13">The sequence shown here is derived from an EMBL/GenBank/DDBJ whole genome shotgun (WGS) entry which is preliminary data.</text>
</comment>
<evidence type="ECO:0000256" key="7">
    <source>
        <dbReference type="ARBA" id="ARBA00022927"/>
    </source>
</evidence>
<keyword evidence="6 11" id="KW-0812">Transmembrane</keyword>
<name>A0A917F6H0_9HYPH</name>
<dbReference type="EMBL" id="BMCT01000001">
    <property type="protein sequence ID" value="GGF55707.1"/>
    <property type="molecule type" value="Genomic_DNA"/>
</dbReference>
<dbReference type="GO" id="GO:0005886">
    <property type="term" value="C:plasma membrane"/>
    <property type="evidence" value="ECO:0007669"/>
    <property type="project" value="UniProtKB-SubCell"/>
</dbReference>
<evidence type="ECO:0000256" key="11">
    <source>
        <dbReference type="SAM" id="Phobius"/>
    </source>
</evidence>
<dbReference type="AlphaFoldDB" id="A0A917F6H0"/>
<keyword evidence="7" id="KW-0653">Protein transport</keyword>
<keyword evidence="3" id="KW-0813">Transport</keyword>
<dbReference type="Proteomes" id="UP000606044">
    <property type="component" value="Unassembled WGS sequence"/>
</dbReference>
<dbReference type="InterPro" id="IPR006260">
    <property type="entry name" value="TonB/TolA_C"/>
</dbReference>
<dbReference type="PROSITE" id="PS52015">
    <property type="entry name" value="TONB_CTD"/>
    <property type="match status" value="1"/>
</dbReference>
<dbReference type="RefSeq" id="WP_244644200.1">
    <property type="nucleotide sequence ID" value="NZ_BMCT01000001.1"/>
</dbReference>
<sequence>MTHRVAHRRPPARGRVVFQQAERRTPGFLLWGAAAIFVCFAHVAFAWVTFLSPQRPQKMGEQAAAIMVELAPAPSPRLPDTGVAMSPAGQVSAALDTTPAPDASPATPPVPAAVPNRITGAVPLPTRPPDTRPSRGTTARQAETKPAPDARQEAAAPSSAPASSPLPQMADASATASDLPSDWKSRLLAHLNKYKRYPAGARTEGVTVISFAMDRDGQLLGYAVARSSGDPALDAEASAMLQRAVPLPPFPPETLANSLQLTVPVRFTVR</sequence>
<evidence type="ECO:0000256" key="10">
    <source>
        <dbReference type="SAM" id="MobiDB-lite"/>
    </source>
</evidence>
<keyword evidence="8 11" id="KW-1133">Transmembrane helix</keyword>
<proteinExistence type="inferred from homology"/>
<protein>
    <submittedName>
        <fullName evidence="13">Protein TonB</fullName>
    </submittedName>
</protein>
<dbReference type="InterPro" id="IPR051045">
    <property type="entry name" value="TonB-dependent_transducer"/>
</dbReference>
<keyword evidence="9 11" id="KW-0472">Membrane</keyword>
<evidence type="ECO:0000256" key="3">
    <source>
        <dbReference type="ARBA" id="ARBA00022448"/>
    </source>
</evidence>
<feature type="transmembrane region" description="Helical" evidence="11">
    <location>
        <begin position="28"/>
        <end position="50"/>
    </location>
</feature>
<dbReference type="SUPFAM" id="SSF74653">
    <property type="entry name" value="TolA/TonB C-terminal domain"/>
    <property type="match status" value="1"/>
</dbReference>
<comment type="similarity">
    <text evidence="2">Belongs to the TonB family.</text>
</comment>
<evidence type="ECO:0000313" key="13">
    <source>
        <dbReference type="EMBL" id="GGF55707.1"/>
    </source>
</evidence>
<evidence type="ECO:0000256" key="9">
    <source>
        <dbReference type="ARBA" id="ARBA00023136"/>
    </source>
</evidence>
<evidence type="ECO:0000259" key="12">
    <source>
        <dbReference type="PROSITE" id="PS52015"/>
    </source>
</evidence>
<feature type="compositionally biased region" description="Basic and acidic residues" evidence="10">
    <location>
        <begin position="142"/>
        <end position="152"/>
    </location>
</feature>
<feature type="compositionally biased region" description="Low complexity" evidence="10">
    <location>
        <begin position="94"/>
        <end position="105"/>
    </location>
</feature>
<keyword evidence="14" id="KW-1185">Reference proteome</keyword>
<feature type="compositionally biased region" description="Low complexity" evidence="10">
    <location>
        <begin position="154"/>
        <end position="167"/>
    </location>
</feature>
<reference evidence="13" key="1">
    <citation type="journal article" date="2014" name="Int. J. Syst. Evol. Microbiol.">
        <title>Complete genome sequence of Corynebacterium casei LMG S-19264T (=DSM 44701T), isolated from a smear-ripened cheese.</title>
        <authorList>
            <consortium name="US DOE Joint Genome Institute (JGI-PGF)"/>
            <person name="Walter F."/>
            <person name="Albersmeier A."/>
            <person name="Kalinowski J."/>
            <person name="Ruckert C."/>
        </authorList>
    </citation>
    <scope>NUCLEOTIDE SEQUENCE</scope>
    <source>
        <strain evidence="13">CCM 7897</strain>
    </source>
</reference>